<dbReference type="EMBL" id="QKZN01000007">
    <property type="protein sequence ID" value="PZX26033.1"/>
    <property type="molecule type" value="Genomic_DNA"/>
</dbReference>
<proteinExistence type="predicted"/>
<comment type="caution">
    <text evidence="1">The sequence shown here is derived from an EMBL/GenBank/DDBJ whole genome shotgun (WGS) entry which is preliminary data.</text>
</comment>
<organism evidence="1 2">
    <name type="scientific">Cupriavidus phytorum</name>
    <dbReference type="NCBI Taxonomy" id="3024399"/>
    <lineage>
        <taxon>Bacteria</taxon>
        <taxon>Pseudomonadati</taxon>
        <taxon>Pseudomonadota</taxon>
        <taxon>Betaproteobacteria</taxon>
        <taxon>Burkholderiales</taxon>
        <taxon>Burkholderiaceae</taxon>
        <taxon>Cupriavidus</taxon>
    </lineage>
</organism>
<sequence length="311" mass="34860">MSSTNLKHYPVAQRNLDQDAWFLYQTSSLAYYECCARLCEDFAHLYDSLITDNDVHGAAALDYWVARYRSHASSIRRGIRFVELGGDYMSLLDLIEAPSTDFRGMIEQPLGWMSDEERSRWDLAIQKVIYACGTAATTLDNNRGKGSLWLQRMNIGADQVYLNRDDSHAGDSTEAIELLNRQGLLPKPSVYPRHTIDQILTTAPGHACPRSGVWVPKQWLDGVKDFSLAFGVHGQPMQPAYRIIGLETDNPFAGFDDEMAEAYEAVAQGSPVTEAMDTTWFFIDPAPISTQGAEDQTYHMRCEAGQRKNSG</sequence>
<accession>A0A2W7PFD6</accession>
<dbReference type="AlphaFoldDB" id="A0A2W7PFD6"/>
<reference evidence="1" key="1">
    <citation type="submission" date="2018-06" db="EMBL/GenBank/DDBJ databases">
        <title>Genomic Encyclopedia of Type Strains, Phase IV (KMG-V): Genome sequencing to study the core and pangenomes of soil and plant-associated prokaryotes.</title>
        <authorList>
            <person name="Whitman W."/>
        </authorList>
    </citation>
    <scope>NUCLEOTIDE SEQUENCE [LARGE SCALE GENOMIC DNA]</scope>
    <source>
        <strain evidence="1">MLR2-44</strain>
    </source>
</reference>
<keyword evidence="2" id="KW-1185">Reference proteome</keyword>
<protein>
    <submittedName>
        <fullName evidence="1">Uncharacterized protein</fullName>
    </submittedName>
</protein>
<evidence type="ECO:0000313" key="2">
    <source>
        <dbReference type="Proteomes" id="UP000249638"/>
    </source>
</evidence>
<name>A0A2W7PFD6_9BURK</name>
<evidence type="ECO:0000313" key="1">
    <source>
        <dbReference type="EMBL" id="PZX26033.1"/>
    </source>
</evidence>
<gene>
    <name evidence="1" type="ORF">C7416_107103</name>
</gene>
<dbReference type="Proteomes" id="UP000249638">
    <property type="component" value="Unassembled WGS sequence"/>
</dbReference>